<accession>A0ABW5DSD7</accession>
<dbReference type="NCBIfam" id="TIGR02396">
    <property type="entry name" value="diverge_rpsU"/>
    <property type="match status" value="1"/>
</dbReference>
<feature type="domain" description="COQ9 C-terminal" evidence="7">
    <location>
        <begin position="117"/>
        <end position="182"/>
    </location>
</feature>
<dbReference type="RefSeq" id="WP_379876765.1">
    <property type="nucleotide sequence ID" value="NZ_JBHUIP010000012.1"/>
</dbReference>
<dbReference type="PANTHER" id="PTHR21427">
    <property type="entry name" value="UBIQUINONE BIOSYNTHESIS PROTEIN COQ9, MITOCHONDRIAL"/>
    <property type="match status" value="1"/>
</dbReference>
<dbReference type="Gene3D" id="1.10.357.10">
    <property type="entry name" value="Tetracycline Repressor, domain 2"/>
    <property type="match status" value="1"/>
</dbReference>
<comment type="similarity">
    <text evidence="2">Belongs to the COQ9 family.</text>
</comment>
<dbReference type="PANTHER" id="PTHR21427:SF19">
    <property type="entry name" value="UBIQUINONE BIOSYNTHESIS PROTEIN COQ9, MITOCHONDRIAL"/>
    <property type="match status" value="1"/>
</dbReference>
<evidence type="ECO:0000256" key="6">
    <source>
        <dbReference type="ARBA" id="ARBA00058104"/>
    </source>
</evidence>
<reference evidence="9" key="1">
    <citation type="journal article" date="2019" name="Int. J. Syst. Evol. Microbiol.">
        <title>The Global Catalogue of Microorganisms (GCM) 10K type strain sequencing project: providing services to taxonomists for standard genome sequencing and annotation.</title>
        <authorList>
            <consortium name="The Broad Institute Genomics Platform"/>
            <consortium name="The Broad Institute Genome Sequencing Center for Infectious Disease"/>
            <person name="Wu L."/>
            <person name="Ma J."/>
        </authorList>
    </citation>
    <scope>NUCLEOTIDE SEQUENCE [LARGE SCALE GENOMIC DNA]</scope>
    <source>
        <strain evidence="9">CGMCC 1.19062</strain>
    </source>
</reference>
<dbReference type="InterPro" id="IPR013718">
    <property type="entry name" value="COQ9_C"/>
</dbReference>
<sequence length="208" mass="23023">MTIDELRAALLPAILAEVPFGGLNAEAVAAGARHLGISDADIARAFPGGVRDIIDYWNAEADAAMAAGLAQAVDMKVRQRVTLAVRLRLMHLARHREAVRRTFSVLALPGNQLLAGRILYRTVDEIWHACGDRSADFNFYTKRGLLAAVYSATVMVWLDDDSDGFTDTWDFLDRRIVDVMKIPQAVSSLKDLPRRLLTPGLRRRPARS</sequence>
<organism evidence="8 9">
    <name type="scientific">Lacibacterium aquatile</name>
    <dbReference type="NCBI Taxonomy" id="1168082"/>
    <lineage>
        <taxon>Bacteria</taxon>
        <taxon>Pseudomonadati</taxon>
        <taxon>Pseudomonadota</taxon>
        <taxon>Alphaproteobacteria</taxon>
        <taxon>Rhodospirillales</taxon>
        <taxon>Rhodospirillaceae</taxon>
    </lineage>
</organism>
<comment type="caution">
    <text evidence="8">The sequence shown here is derived from an EMBL/GenBank/DDBJ whole genome shotgun (WGS) entry which is preliminary data.</text>
</comment>
<evidence type="ECO:0000256" key="4">
    <source>
        <dbReference type="ARBA" id="ARBA00022946"/>
    </source>
</evidence>
<dbReference type="Pfam" id="PF08511">
    <property type="entry name" value="COQ9"/>
    <property type="match status" value="1"/>
</dbReference>
<evidence type="ECO:0000256" key="1">
    <source>
        <dbReference type="ARBA" id="ARBA00004749"/>
    </source>
</evidence>
<comment type="pathway">
    <text evidence="1">Cofactor biosynthesis; ubiquinone biosynthesis.</text>
</comment>
<gene>
    <name evidence="8" type="ORF">ACFSM5_12615</name>
</gene>
<evidence type="ECO:0000256" key="3">
    <source>
        <dbReference type="ARBA" id="ARBA00022688"/>
    </source>
</evidence>
<name>A0ABW5DSD7_9PROT</name>
<protein>
    <submittedName>
        <fullName evidence="8">COQ9 family protein</fullName>
    </submittedName>
</protein>
<keyword evidence="3" id="KW-0831">Ubiquinone biosynthesis</keyword>
<evidence type="ECO:0000256" key="2">
    <source>
        <dbReference type="ARBA" id="ARBA00010766"/>
    </source>
</evidence>
<dbReference type="Proteomes" id="UP001597295">
    <property type="component" value="Unassembled WGS sequence"/>
</dbReference>
<evidence type="ECO:0000259" key="7">
    <source>
        <dbReference type="Pfam" id="PF08511"/>
    </source>
</evidence>
<keyword evidence="9" id="KW-1185">Reference proteome</keyword>
<proteinExistence type="inferred from homology"/>
<evidence type="ECO:0000313" key="8">
    <source>
        <dbReference type="EMBL" id="MFD2263735.1"/>
    </source>
</evidence>
<evidence type="ECO:0000313" key="9">
    <source>
        <dbReference type="Proteomes" id="UP001597295"/>
    </source>
</evidence>
<comment type="function">
    <text evidence="6">Membrane-associated protein that warps the membrane surface to access and bind aromatic isoprenes with high specificity, including ubiquinone (CoQ) isoprene intermediates and presents them directly to COQ7, therefore facilitating the COQ7-mediated hydroxylase step. Participates in the biosynthesis of coenzyme Q, also named ubiquinone, an essential lipid-soluble electron transporter for aerobic cellular respiration.</text>
</comment>
<keyword evidence="4" id="KW-0809">Transit peptide</keyword>
<dbReference type="EMBL" id="JBHUIP010000012">
    <property type="protein sequence ID" value="MFD2263735.1"/>
    <property type="molecule type" value="Genomic_DNA"/>
</dbReference>
<dbReference type="InterPro" id="IPR012762">
    <property type="entry name" value="Ubiq_biosynth_COQ9"/>
</dbReference>
<keyword evidence="5" id="KW-0446">Lipid-binding</keyword>
<evidence type="ECO:0000256" key="5">
    <source>
        <dbReference type="ARBA" id="ARBA00023121"/>
    </source>
</evidence>